<dbReference type="Proteomes" id="UP001299235">
    <property type="component" value="Unassembled WGS sequence"/>
</dbReference>
<dbReference type="InterPro" id="IPR007401">
    <property type="entry name" value="DUF454"/>
</dbReference>
<keyword evidence="1" id="KW-0812">Transmembrane</keyword>
<comment type="caution">
    <text evidence="2">The sequence shown here is derived from an EMBL/GenBank/DDBJ whole genome shotgun (WGS) entry which is preliminary data.</text>
</comment>
<feature type="transmembrane region" description="Helical" evidence="1">
    <location>
        <begin position="7"/>
        <end position="29"/>
    </location>
</feature>
<evidence type="ECO:0000313" key="2">
    <source>
        <dbReference type="EMBL" id="MCC2148099.1"/>
    </source>
</evidence>
<organism evidence="2 3">
    <name type="scientific">Hominisplanchenecus faecis</name>
    <dbReference type="NCBI Taxonomy" id="2885351"/>
    <lineage>
        <taxon>Bacteria</taxon>
        <taxon>Bacillati</taxon>
        <taxon>Bacillota</taxon>
        <taxon>Clostridia</taxon>
        <taxon>Lachnospirales</taxon>
        <taxon>Lachnospiraceae</taxon>
        <taxon>Hominisplanchenecus</taxon>
    </lineage>
</organism>
<keyword evidence="1" id="KW-1133">Transmembrane helix</keyword>
<accession>A0ABS8EV67</accession>
<evidence type="ECO:0000313" key="3">
    <source>
        <dbReference type="Proteomes" id="UP001299235"/>
    </source>
</evidence>
<reference evidence="2 3" key="1">
    <citation type="submission" date="2021-10" db="EMBL/GenBank/DDBJ databases">
        <title>Anaerobic single-cell dispensing facilitates the cultivation of human gut bacteria.</title>
        <authorList>
            <person name="Afrizal A."/>
        </authorList>
    </citation>
    <scope>NUCLEOTIDE SEQUENCE [LARGE SCALE GENOMIC DNA]</scope>
    <source>
        <strain evidence="2 3">CLA-AA-H246</strain>
    </source>
</reference>
<keyword evidence="1" id="KW-0472">Membrane</keyword>
<sequence>MKKNPMNIIWMLLGFLCLAFGTIGIVLPILPTVPLYMATVFCFAKSSEKLHTWFLSTGLYKKHLDSFVQERAMTLGTKLKIIGMVTVVMAIGFLCMKNVPIGRICIAVVWVCHILYFFLRVKTVDEKQKFSLTRTQKSITIGCIGKTDEKEE</sequence>
<keyword evidence="3" id="KW-1185">Reference proteome</keyword>
<gene>
    <name evidence="2" type="ORF">LKD42_02350</name>
</gene>
<dbReference type="Pfam" id="PF04304">
    <property type="entry name" value="DUF454"/>
    <property type="match status" value="1"/>
</dbReference>
<evidence type="ECO:0000256" key="1">
    <source>
        <dbReference type="SAM" id="Phobius"/>
    </source>
</evidence>
<proteinExistence type="predicted"/>
<dbReference type="RefSeq" id="WP_248834698.1">
    <property type="nucleotide sequence ID" value="NZ_JAJEQE010000004.1"/>
</dbReference>
<dbReference type="EMBL" id="JAJEQE010000004">
    <property type="protein sequence ID" value="MCC2148099.1"/>
    <property type="molecule type" value="Genomic_DNA"/>
</dbReference>
<feature type="transmembrane region" description="Helical" evidence="1">
    <location>
        <begin position="100"/>
        <end position="119"/>
    </location>
</feature>
<dbReference type="PANTHER" id="PTHR35813">
    <property type="entry name" value="INNER MEMBRANE PROTEIN YBAN"/>
    <property type="match status" value="1"/>
</dbReference>
<feature type="transmembrane region" description="Helical" evidence="1">
    <location>
        <begin position="75"/>
        <end position="94"/>
    </location>
</feature>
<dbReference type="PANTHER" id="PTHR35813:SF1">
    <property type="entry name" value="INNER MEMBRANE PROTEIN YBAN"/>
    <property type="match status" value="1"/>
</dbReference>
<protein>
    <submittedName>
        <fullName evidence="2">YbaN family protein</fullName>
    </submittedName>
</protein>
<name>A0ABS8EV67_9FIRM</name>